<dbReference type="EMBL" id="CP033972">
    <property type="protein sequence ID" value="AZG43474.1"/>
    <property type="molecule type" value="Genomic_DNA"/>
</dbReference>
<evidence type="ECO:0000313" key="2">
    <source>
        <dbReference type="EMBL" id="AZG43474.1"/>
    </source>
</evidence>
<keyword evidence="3" id="KW-1185">Reference proteome</keyword>
<proteinExistence type="predicted"/>
<dbReference type="Proteomes" id="UP000271469">
    <property type="component" value="Chromosome"/>
</dbReference>
<gene>
    <name evidence="2" type="ORF">D7316_00039</name>
</gene>
<keyword evidence="1" id="KW-0812">Transmembrane</keyword>
<sequence length="45" mass="5390">MRDPDLIPTPFEFIGGVLLIPVVLFIGWNEWRQSQKRQRRRTGHE</sequence>
<accession>A0A3G8JEQ7</accession>
<name>A0A3G8JEQ7_9ACTN</name>
<organism evidence="2 3">
    <name type="scientific">Gordonia insulae</name>
    <dbReference type="NCBI Taxonomy" id="2420509"/>
    <lineage>
        <taxon>Bacteria</taxon>
        <taxon>Bacillati</taxon>
        <taxon>Actinomycetota</taxon>
        <taxon>Actinomycetes</taxon>
        <taxon>Mycobacteriales</taxon>
        <taxon>Gordoniaceae</taxon>
        <taxon>Gordonia</taxon>
    </lineage>
</organism>
<evidence type="ECO:0000256" key="1">
    <source>
        <dbReference type="SAM" id="Phobius"/>
    </source>
</evidence>
<protein>
    <submittedName>
        <fullName evidence="2">Uncharacterized protein</fullName>
    </submittedName>
</protein>
<reference evidence="2 3" key="1">
    <citation type="submission" date="2018-11" db="EMBL/GenBank/DDBJ databases">
        <title>Gordonia insulae sp. nov., isolated from an island soil.</title>
        <authorList>
            <person name="Kim Y.S."/>
            <person name="Kim S.B."/>
        </authorList>
    </citation>
    <scope>NUCLEOTIDE SEQUENCE [LARGE SCALE GENOMIC DNA]</scope>
    <source>
        <strain evidence="2 3">MMS17-SY073</strain>
    </source>
</reference>
<feature type="transmembrane region" description="Helical" evidence="1">
    <location>
        <begin position="13"/>
        <end position="31"/>
    </location>
</feature>
<dbReference type="AlphaFoldDB" id="A0A3G8JEQ7"/>
<keyword evidence="1" id="KW-0472">Membrane</keyword>
<dbReference type="RefSeq" id="WP_164473702.1">
    <property type="nucleotide sequence ID" value="NZ_CP033972.1"/>
</dbReference>
<dbReference type="KEGG" id="gom:D7316_00039"/>
<evidence type="ECO:0000313" key="3">
    <source>
        <dbReference type="Proteomes" id="UP000271469"/>
    </source>
</evidence>
<keyword evidence="1" id="KW-1133">Transmembrane helix</keyword>